<keyword evidence="4" id="KW-0223">Dioxygenase</keyword>
<evidence type="ECO:0000256" key="9">
    <source>
        <dbReference type="PIRSR" id="PIRSR604574-2"/>
    </source>
</evidence>
<evidence type="ECO:0000313" key="12">
    <source>
        <dbReference type="Proteomes" id="UP000799291"/>
    </source>
</evidence>
<dbReference type="Proteomes" id="UP000799291">
    <property type="component" value="Unassembled WGS sequence"/>
</dbReference>
<dbReference type="GO" id="GO:1990931">
    <property type="term" value="F:mRNA N6-methyladenosine dioxygenase activity"/>
    <property type="evidence" value="ECO:0007669"/>
    <property type="project" value="UniProtKB-EC"/>
</dbReference>
<evidence type="ECO:0000259" key="10">
    <source>
        <dbReference type="PROSITE" id="PS51471"/>
    </source>
</evidence>
<evidence type="ECO:0000256" key="3">
    <source>
        <dbReference type="ARBA" id="ARBA00022723"/>
    </source>
</evidence>
<proteinExistence type="inferred from homology"/>
<dbReference type="GO" id="GO:0005737">
    <property type="term" value="C:cytoplasm"/>
    <property type="evidence" value="ECO:0007669"/>
    <property type="project" value="TreeGrafter"/>
</dbReference>
<evidence type="ECO:0000256" key="5">
    <source>
        <dbReference type="ARBA" id="ARBA00023002"/>
    </source>
</evidence>
<evidence type="ECO:0000256" key="7">
    <source>
        <dbReference type="ARBA" id="ARBA00023026"/>
    </source>
</evidence>
<keyword evidence="7" id="KW-0843">Virulence</keyword>
<dbReference type="InterPro" id="IPR027450">
    <property type="entry name" value="AlkB-like"/>
</dbReference>
<feature type="binding site" evidence="9">
    <location>
        <position position="233"/>
    </location>
    <ligand>
        <name>Fe cation</name>
        <dbReference type="ChEBI" id="CHEBI:24875"/>
        <note>catalytic</note>
    </ligand>
</feature>
<dbReference type="AlphaFoldDB" id="A0A6G1IS55"/>
<evidence type="ECO:0000256" key="6">
    <source>
        <dbReference type="ARBA" id="ARBA00023004"/>
    </source>
</evidence>
<dbReference type="PANTHER" id="PTHR16557">
    <property type="entry name" value="ALKYLATED DNA REPAIR PROTEIN ALKB-RELATED"/>
    <property type="match status" value="1"/>
</dbReference>
<dbReference type="GO" id="GO:0005634">
    <property type="term" value="C:nucleus"/>
    <property type="evidence" value="ECO:0007669"/>
    <property type="project" value="TreeGrafter"/>
</dbReference>
<dbReference type="InterPro" id="IPR005123">
    <property type="entry name" value="Oxoglu/Fe-dep_dioxygenase_dom"/>
</dbReference>
<comment type="cofactor">
    <cofactor evidence="9">
        <name>Fe(2+)</name>
        <dbReference type="ChEBI" id="CHEBI:29033"/>
    </cofactor>
    <text evidence="9">Binds 1 Fe(2+) ion per subunit.</text>
</comment>
<feature type="binding site" evidence="9">
    <location>
        <position position="231"/>
    </location>
    <ligand>
        <name>Fe cation</name>
        <dbReference type="ChEBI" id="CHEBI:24875"/>
        <note>catalytic</note>
    </ligand>
</feature>
<dbReference type="Pfam" id="PF13532">
    <property type="entry name" value="2OG-FeII_Oxy_2"/>
    <property type="match status" value="1"/>
</dbReference>
<dbReference type="InterPro" id="IPR037151">
    <property type="entry name" value="AlkB-like_sf"/>
</dbReference>
<feature type="domain" description="Fe2OG dioxygenase" evidence="10">
    <location>
        <begin position="213"/>
        <end position="351"/>
    </location>
</feature>
<dbReference type="Gene3D" id="2.60.120.590">
    <property type="entry name" value="Alpha-ketoglutarate-dependent dioxygenase AlkB-like"/>
    <property type="match status" value="1"/>
</dbReference>
<evidence type="ECO:0000256" key="1">
    <source>
        <dbReference type="ARBA" id="ARBA00007879"/>
    </source>
</evidence>
<keyword evidence="3 9" id="KW-0479">Metal-binding</keyword>
<dbReference type="InterPro" id="IPR004574">
    <property type="entry name" value="Alkb"/>
</dbReference>
<sequence>MEPLDPYQRPPDTIRSVYKKYQRMSPQHLDADPAIVDLSRDTTTGPKSRLRVVGEVEAGRLTAAFRVFGDGEVEPEAPLGAAVYEHEDMPGLHMIPSLLPPEIQLALLSRLLHRDLSQPAHLTNIHTHYNISYPPSGASFFSVSPSSTDVVARPIDASVHRPLGISQLLHKKMRWMTLGGQYDWTRKRYPDGTPPAFPPDIKLLLESAFADTRAEAAILNLYSPGDTLSVHRDVAESSSTGLISISLGCDAIFVIGTSSATLSSGHKLDEPSSNGTEDRIVTLRLRSGSAVYMSGPSRFAWHGVPQIISGTCPTYLRRWPVGDVNVGEDEYEEWRGWMESKRVNLNVRQMWD</sequence>
<evidence type="ECO:0000256" key="4">
    <source>
        <dbReference type="ARBA" id="ARBA00022964"/>
    </source>
</evidence>
<feature type="binding site" evidence="9">
    <location>
        <position position="302"/>
    </location>
    <ligand>
        <name>Fe cation</name>
        <dbReference type="ChEBI" id="CHEBI:24875"/>
        <note>catalytic</note>
    </ligand>
</feature>
<dbReference type="PROSITE" id="PS51471">
    <property type="entry name" value="FE2OG_OXY"/>
    <property type="match status" value="1"/>
</dbReference>
<keyword evidence="12" id="KW-1185">Reference proteome</keyword>
<gene>
    <name evidence="11" type="ORF">K458DRAFT_372800</name>
</gene>
<evidence type="ECO:0000313" key="11">
    <source>
        <dbReference type="EMBL" id="KAF2680793.1"/>
    </source>
</evidence>
<dbReference type="OrthoDB" id="6614653at2759"/>
<reference evidence="11" key="1">
    <citation type="journal article" date="2020" name="Stud. Mycol.">
        <title>101 Dothideomycetes genomes: a test case for predicting lifestyles and emergence of pathogens.</title>
        <authorList>
            <person name="Haridas S."/>
            <person name="Albert R."/>
            <person name="Binder M."/>
            <person name="Bloem J."/>
            <person name="Labutti K."/>
            <person name="Salamov A."/>
            <person name="Andreopoulos B."/>
            <person name="Baker S."/>
            <person name="Barry K."/>
            <person name="Bills G."/>
            <person name="Bluhm B."/>
            <person name="Cannon C."/>
            <person name="Castanera R."/>
            <person name="Culley D."/>
            <person name="Daum C."/>
            <person name="Ezra D."/>
            <person name="Gonzalez J."/>
            <person name="Henrissat B."/>
            <person name="Kuo A."/>
            <person name="Liang C."/>
            <person name="Lipzen A."/>
            <person name="Lutzoni F."/>
            <person name="Magnuson J."/>
            <person name="Mondo S."/>
            <person name="Nolan M."/>
            <person name="Ohm R."/>
            <person name="Pangilinan J."/>
            <person name="Park H.-J."/>
            <person name="Ramirez L."/>
            <person name="Alfaro M."/>
            <person name="Sun H."/>
            <person name="Tritt A."/>
            <person name="Yoshinaga Y."/>
            <person name="Zwiers L.-H."/>
            <person name="Turgeon B."/>
            <person name="Goodwin S."/>
            <person name="Spatafora J."/>
            <person name="Crous P."/>
            <person name="Grigoriev I."/>
        </authorList>
    </citation>
    <scope>NUCLEOTIDE SEQUENCE</scope>
    <source>
        <strain evidence="11">CBS 122367</strain>
    </source>
</reference>
<dbReference type="FunFam" id="2.60.120.590:FF:000014">
    <property type="entry name" value="Oxidoreductase, 2OG-Fe(II) oxygenase family family"/>
    <property type="match status" value="1"/>
</dbReference>
<keyword evidence="6 9" id="KW-0408">Iron</keyword>
<organism evidence="11 12">
    <name type="scientific">Lentithecium fluviatile CBS 122367</name>
    <dbReference type="NCBI Taxonomy" id="1168545"/>
    <lineage>
        <taxon>Eukaryota</taxon>
        <taxon>Fungi</taxon>
        <taxon>Dikarya</taxon>
        <taxon>Ascomycota</taxon>
        <taxon>Pezizomycotina</taxon>
        <taxon>Dothideomycetes</taxon>
        <taxon>Pleosporomycetidae</taxon>
        <taxon>Pleosporales</taxon>
        <taxon>Massarineae</taxon>
        <taxon>Lentitheciaceae</taxon>
        <taxon>Lentithecium</taxon>
    </lineage>
</organism>
<dbReference type="EC" id="1.14.11.53" evidence="2"/>
<accession>A0A6G1IS55</accession>
<evidence type="ECO:0000256" key="8">
    <source>
        <dbReference type="ARBA" id="ARBA00047565"/>
    </source>
</evidence>
<protein>
    <recommendedName>
        <fullName evidence="2">mRNA N(6)-methyladenine demethylase</fullName>
        <ecNumber evidence="2">1.14.11.53</ecNumber>
    </recommendedName>
</protein>
<comment type="similarity">
    <text evidence="1">Belongs to the alkB family.</text>
</comment>
<dbReference type="EMBL" id="MU005594">
    <property type="protein sequence ID" value="KAF2680793.1"/>
    <property type="molecule type" value="Genomic_DNA"/>
</dbReference>
<dbReference type="GO" id="GO:0046872">
    <property type="term" value="F:metal ion binding"/>
    <property type="evidence" value="ECO:0007669"/>
    <property type="project" value="UniProtKB-KW"/>
</dbReference>
<evidence type="ECO:0000256" key="2">
    <source>
        <dbReference type="ARBA" id="ARBA00012931"/>
    </source>
</evidence>
<name>A0A6G1IS55_9PLEO</name>
<keyword evidence="5" id="KW-0560">Oxidoreductase</keyword>
<comment type="catalytic activity">
    <reaction evidence="8">
        <text>an N(6)-methyladenosine in mRNA + 2-oxoglutarate + O2 = an adenosine in mRNA + formaldehyde + succinate + CO2</text>
        <dbReference type="Rhea" id="RHEA:49520"/>
        <dbReference type="Rhea" id="RHEA-COMP:12414"/>
        <dbReference type="Rhea" id="RHEA-COMP:12417"/>
        <dbReference type="ChEBI" id="CHEBI:15379"/>
        <dbReference type="ChEBI" id="CHEBI:16526"/>
        <dbReference type="ChEBI" id="CHEBI:16810"/>
        <dbReference type="ChEBI" id="CHEBI:16842"/>
        <dbReference type="ChEBI" id="CHEBI:30031"/>
        <dbReference type="ChEBI" id="CHEBI:74411"/>
        <dbReference type="ChEBI" id="CHEBI:74449"/>
        <dbReference type="EC" id="1.14.11.53"/>
    </reaction>
    <physiologicalReaction direction="left-to-right" evidence="8">
        <dbReference type="Rhea" id="RHEA:49521"/>
    </physiologicalReaction>
</comment>
<dbReference type="PANTHER" id="PTHR16557:SF2">
    <property type="entry name" value="NUCLEIC ACID DIOXYGENASE ALKBH1"/>
    <property type="match status" value="1"/>
</dbReference>
<dbReference type="SUPFAM" id="SSF51197">
    <property type="entry name" value="Clavaminate synthase-like"/>
    <property type="match status" value="1"/>
</dbReference>